<dbReference type="RefSeq" id="WP_077808087.1">
    <property type="nucleotide sequence ID" value="NZ_BJXS01000001.1"/>
</dbReference>
<evidence type="ECO:0000256" key="3">
    <source>
        <dbReference type="ARBA" id="ARBA00022692"/>
    </source>
</evidence>
<feature type="transmembrane region" description="Helical" evidence="6">
    <location>
        <begin position="366"/>
        <end position="389"/>
    </location>
</feature>
<dbReference type="InterPro" id="IPR050833">
    <property type="entry name" value="Poly_Biosynth_Transport"/>
</dbReference>
<keyword evidence="4 6" id="KW-1133">Transmembrane helix</keyword>
<dbReference type="GO" id="GO:0005886">
    <property type="term" value="C:plasma membrane"/>
    <property type="evidence" value="ECO:0007669"/>
    <property type="project" value="UniProtKB-SubCell"/>
</dbReference>
<dbReference type="PANTHER" id="PTHR30250:SF31">
    <property type="entry name" value="INNER MEMBRANE PROTEIN YGHQ"/>
    <property type="match status" value="1"/>
</dbReference>
<feature type="transmembrane region" description="Helical" evidence="6">
    <location>
        <begin position="97"/>
        <end position="121"/>
    </location>
</feature>
<dbReference type="AlphaFoldDB" id="A0A1U9KTN3"/>
<proteinExistence type="predicted"/>
<feature type="transmembrane region" description="Helical" evidence="6">
    <location>
        <begin position="425"/>
        <end position="443"/>
    </location>
</feature>
<protein>
    <recommendedName>
        <fullName evidence="9">Teichoic acid transporter</fullName>
    </recommendedName>
</protein>
<evidence type="ECO:0000256" key="2">
    <source>
        <dbReference type="ARBA" id="ARBA00022475"/>
    </source>
</evidence>
<sequence length="457" mass="49525">MPPQSLSSTAQRSDGLAKVLRNVGVLLTGKAINAPLSLVHISLAIHLLGSFDFGLIVMMYAFARMMGDVVDFQSWQVILHYGLRPLTQQNRHGFQRIIGFSLFLDTVSGLLGCGLGVAIALLGMNALGWPPQIHGIGAVYCISILFMTTATPTGLLRVFDRFDLLAMQGTTATVVRVIGTSILFFTGASVTALAIVWMLAEAAAWTLLFGFAYRELHRRDLLRGFIGNFRHTIRDILTGPFGRQHPGIWHFVWSTNFSSTLALTFGHVGTLMVGALLGPADAGYYRIASQIAAGIAKPVTLVQTTLYPEMARMWREKATKKLYRMAAQVALAGGLVGTLLLFAAFFASNPLITLITGNAHTHAVPVMLWLLAAEIVSVWGLPLEPILFTTHKSGAATFARVLETVFFLPLLFVMIRWYGLNGVGPATLCAVTVLIAIQLVMVLTSRTQPVSGRESAA</sequence>
<feature type="transmembrane region" description="Helical" evidence="6">
    <location>
        <begin position="43"/>
        <end position="63"/>
    </location>
</feature>
<dbReference type="Proteomes" id="UP000188604">
    <property type="component" value="Chromosome"/>
</dbReference>
<dbReference type="OrthoDB" id="493991at2"/>
<evidence type="ECO:0000256" key="4">
    <source>
        <dbReference type="ARBA" id="ARBA00022989"/>
    </source>
</evidence>
<organism evidence="7 8">
    <name type="scientific">Neoasaia chiangmaiensis</name>
    <dbReference type="NCBI Taxonomy" id="320497"/>
    <lineage>
        <taxon>Bacteria</taxon>
        <taxon>Pseudomonadati</taxon>
        <taxon>Pseudomonadota</taxon>
        <taxon>Alphaproteobacteria</taxon>
        <taxon>Acetobacterales</taxon>
        <taxon>Acetobacteraceae</taxon>
        <taxon>Neoasaia</taxon>
    </lineage>
</organism>
<dbReference type="STRING" id="320497.A0U93_15135"/>
<dbReference type="KEGG" id="nch:A0U93_15135"/>
<feature type="transmembrane region" description="Helical" evidence="6">
    <location>
        <begin position="401"/>
        <end position="419"/>
    </location>
</feature>
<keyword evidence="5 6" id="KW-0472">Membrane</keyword>
<evidence type="ECO:0000313" key="8">
    <source>
        <dbReference type="Proteomes" id="UP000188604"/>
    </source>
</evidence>
<evidence type="ECO:0008006" key="9">
    <source>
        <dbReference type="Google" id="ProtNLM"/>
    </source>
</evidence>
<gene>
    <name evidence="7" type="ORF">A0U93_15135</name>
</gene>
<feature type="transmembrane region" description="Helical" evidence="6">
    <location>
        <begin position="133"/>
        <end position="152"/>
    </location>
</feature>
<dbReference type="InterPro" id="IPR002797">
    <property type="entry name" value="Polysacc_synth"/>
</dbReference>
<accession>A0A1U9KTN3</accession>
<feature type="transmembrane region" description="Helical" evidence="6">
    <location>
        <begin position="322"/>
        <end position="346"/>
    </location>
</feature>
<evidence type="ECO:0000313" key="7">
    <source>
        <dbReference type="EMBL" id="AQS89030.1"/>
    </source>
</evidence>
<dbReference type="Pfam" id="PF01943">
    <property type="entry name" value="Polysacc_synt"/>
    <property type="match status" value="1"/>
</dbReference>
<reference evidence="7 8" key="1">
    <citation type="submission" date="2016-03" db="EMBL/GenBank/DDBJ databases">
        <title>Acetic acid bacteria sequencing.</title>
        <authorList>
            <person name="Brandt J."/>
            <person name="Jakob F."/>
            <person name="Vogel R.F."/>
        </authorList>
    </citation>
    <scope>NUCLEOTIDE SEQUENCE [LARGE SCALE GENOMIC DNA]</scope>
    <source>
        <strain evidence="7 8">NBRC 101099</strain>
    </source>
</reference>
<evidence type="ECO:0000256" key="6">
    <source>
        <dbReference type="SAM" id="Phobius"/>
    </source>
</evidence>
<keyword evidence="2" id="KW-1003">Cell membrane</keyword>
<dbReference type="EMBL" id="CP014691">
    <property type="protein sequence ID" value="AQS89030.1"/>
    <property type="molecule type" value="Genomic_DNA"/>
</dbReference>
<name>A0A1U9KTN3_9PROT</name>
<dbReference type="PANTHER" id="PTHR30250">
    <property type="entry name" value="PST FAMILY PREDICTED COLANIC ACID TRANSPORTER"/>
    <property type="match status" value="1"/>
</dbReference>
<keyword evidence="8" id="KW-1185">Reference proteome</keyword>
<keyword evidence="3 6" id="KW-0812">Transmembrane</keyword>
<evidence type="ECO:0000256" key="5">
    <source>
        <dbReference type="ARBA" id="ARBA00023136"/>
    </source>
</evidence>
<comment type="subcellular location">
    <subcellularLocation>
        <location evidence="1">Cell membrane</location>
        <topology evidence="1">Multi-pass membrane protein</topology>
    </subcellularLocation>
</comment>
<evidence type="ECO:0000256" key="1">
    <source>
        <dbReference type="ARBA" id="ARBA00004651"/>
    </source>
</evidence>